<dbReference type="EMBL" id="MASW01000020">
    <property type="protein sequence ID" value="PXY16766.1"/>
    <property type="molecule type" value="Genomic_DNA"/>
</dbReference>
<protein>
    <recommendedName>
        <fullName evidence="6">Integrase catalytic domain-containing protein</fullName>
    </recommendedName>
</protein>
<comment type="similarity">
    <text evidence="2">Belongs to the transposase IS30 family.</text>
</comment>
<keyword evidence="13" id="KW-1185">Reference proteome</keyword>
<evidence type="ECO:0000256" key="2">
    <source>
        <dbReference type="ARBA" id="ARBA00006363"/>
    </source>
</evidence>
<dbReference type="PROSITE" id="PS01043">
    <property type="entry name" value="TRANSPOSASE_IS30"/>
    <property type="match status" value="1"/>
</dbReference>
<name>A0A2V4APT8_9PSEU</name>
<evidence type="ECO:0000256" key="3">
    <source>
        <dbReference type="ARBA" id="ARBA00022578"/>
    </source>
</evidence>
<evidence type="ECO:0000313" key="10">
    <source>
        <dbReference type="EMBL" id="PXY16754.1"/>
    </source>
</evidence>
<dbReference type="InterPro" id="IPR036397">
    <property type="entry name" value="RNaseH_sf"/>
</dbReference>
<proteinExistence type="inferred from homology"/>
<dbReference type="NCBIfam" id="NF033563">
    <property type="entry name" value="transpos_IS30"/>
    <property type="match status" value="1"/>
</dbReference>
<feature type="domain" description="Integrase catalytic" evidence="6">
    <location>
        <begin position="225"/>
        <end position="388"/>
    </location>
</feature>
<comment type="function">
    <text evidence="1">Required for the transposition of the insertion element.</text>
</comment>
<dbReference type="InterPro" id="IPR053392">
    <property type="entry name" value="Transposase_IS30-like"/>
</dbReference>
<dbReference type="InterPro" id="IPR009057">
    <property type="entry name" value="Homeodomain-like_sf"/>
</dbReference>
<dbReference type="RefSeq" id="WP_211330152.1">
    <property type="nucleotide sequence ID" value="NZ_CM009984.1"/>
</dbReference>
<dbReference type="EMBL" id="MASW01000024">
    <property type="protein sequence ID" value="PXY16629.1"/>
    <property type="molecule type" value="Genomic_DNA"/>
</dbReference>
<organism evidence="9 13">
    <name type="scientific">Prauserella muralis</name>
    <dbReference type="NCBI Taxonomy" id="588067"/>
    <lineage>
        <taxon>Bacteria</taxon>
        <taxon>Bacillati</taxon>
        <taxon>Actinomycetota</taxon>
        <taxon>Actinomycetes</taxon>
        <taxon>Pseudonocardiales</taxon>
        <taxon>Pseudonocardiaceae</taxon>
        <taxon>Prauserella</taxon>
    </lineage>
</organism>
<dbReference type="GO" id="GO:0005829">
    <property type="term" value="C:cytosol"/>
    <property type="evidence" value="ECO:0007669"/>
    <property type="project" value="TreeGrafter"/>
</dbReference>
<accession>A0A2V4APT8</accession>
<dbReference type="GO" id="GO:0006313">
    <property type="term" value="P:DNA transposition"/>
    <property type="evidence" value="ECO:0007669"/>
    <property type="project" value="InterPro"/>
</dbReference>
<keyword evidence="4" id="KW-0238">DNA-binding</keyword>
<evidence type="ECO:0000313" key="9">
    <source>
        <dbReference type="EMBL" id="PXY16733.1"/>
    </source>
</evidence>
<gene>
    <name evidence="12" type="ORF">BAY60_33475</name>
    <name evidence="11" type="ORF">BAY60_35385</name>
    <name evidence="10" type="ORF">BAY60_35430</name>
    <name evidence="9" type="ORF">BAY60_35435</name>
    <name evidence="8" type="ORF">BAY60_35440</name>
    <name evidence="7" type="ORF">BAY60_36170</name>
</gene>
<dbReference type="GO" id="GO:0004803">
    <property type="term" value="F:transposase activity"/>
    <property type="evidence" value="ECO:0007669"/>
    <property type="project" value="InterPro"/>
</dbReference>
<dbReference type="InterPro" id="IPR025246">
    <property type="entry name" value="IS30-like_HTH"/>
</dbReference>
<keyword evidence="5" id="KW-0233">DNA recombination</keyword>
<dbReference type="SUPFAM" id="SSF46689">
    <property type="entry name" value="Homeodomain-like"/>
    <property type="match status" value="1"/>
</dbReference>
<dbReference type="PANTHER" id="PTHR10948:SF23">
    <property type="entry name" value="TRANSPOSASE INSI FOR INSERTION SEQUENCE ELEMENT IS30A-RELATED"/>
    <property type="match status" value="1"/>
</dbReference>
<evidence type="ECO:0000313" key="8">
    <source>
        <dbReference type="EMBL" id="PXY16662.1"/>
    </source>
</evidence>
<keyword evidence="7" id="KW-0614">Plasmid</keyword>
<dbReference type="InterPro" id="IPR001584">
    <property type="entry name" value="Integrase_cat-core"/>
</dbReference>
<dbReference type="Proteomes" id="UP000249915">
    <property type="component" value="Plasmid pPmurDSM45305"/>
</dbReference>
<dbReference type="EMBL" id="MASW01000021">
    <property type="protein sequence ID" value="PXY16754.1"/>
    <property type="molecule type" value="Genomic_DNA"/>
</dbReference>
<sequence>MGRPGRKRRLALEDEYWKLMASGVGTVEACRRLGIARTTGYYWRSHRGGLARTVRAEDSRSGRYLSLLERERIAVLRGQGCSMREIARRLGRAPSTISRELGRNMRDGDNDVYQAGLAHARAREQARRQRRSIFARDEQLRAVVQDKLRLQWSPEQIAAWLKTEHPARPDWHVCHETIYQGLYFGGSRGLTRQLARNLRTGRGLRLRRRRPQSRRPRFSAHARTIDERPTVVLARQRVGDFEGDLILGRHGQSAIGTLVDRTTRYLRLVHVPEQRRGEDFAAALASAVEDLPRIARRTLTWDQGAEMARHDLLAELFDEGVYFAYPGSPWQRGTNENTNGLLRQYFPKRANLRDYSISDLRRVEHLLNNRPRKILSWATPAAAFAAQLTR</sequence>
<dbReference type="EMBL" id="MASW01000007">
    <property type="protein sequence ID" value="PXY19624.1"/>
    <property type="molecule type" value="Genomic_DNA"/>
</dbReference>
<evidence type="ECO:0000313" key="11">
    <source>
        <dbReference type="EMBL" id="PXY16766.1"/>
    </source>
</evidence>
<dbReference type="Gene3D" id="1.10.10.60">
    <property type="entry name" value="Homeodomain-like"/>
    <property type="match status" value="1"/>
</dbReference>
<evidence type="ECO:0000256" key="4">
    <source>
        <dbReference type="ARBA" id="ARBA00023125"/>
    </source>
</evidence>
<evidence type="ECO:0000259" key="6">
    <source>
        <dbReference type="PROSITE" id="PS50994"/>
    </source>
</evidence>
<dbReference type="GO" id="GO:0015074">
    <property type="term" value="P:DNA integration"/>
    <property type="evidence" value="ECO:0007669"/>
    <property type="project" value="InterPro"/>
</dbReference>
<dbReference type="EMBL" id="MASW01000022">
    <property type="protein sequence ID" value="PXY16733.1"/>
    <property type="molecule type" value="Genomic_DNA"/>
</dbReference>
<dbReference type="EMBL" id="MASW01000023">
    <property type="protein sequence ID" value="PXY16662.1"/>
    <property type="molecule type" value="Genomic_DNA"/>
</dbReference>
<evidence type="ECO:0000313" key="12">
    <source>
        <dbReference type="EMBL" id="PXY19624.1"/>
    </source>
</evidence>
<evidence type="ECO:0000313" key="7">
    <source>
        <dbReference type="EMBL" id="PXY16629.1"/>
    </source>
</evidence>
<reference evidence="9 13" key="1">
    <citation type="submission" date="2016-07" db="EMBL/GenBank/DDBJ databases">
        <title>Draft genome sequence of Prauserella muralis DSM 45305, isolated from a mould-covered wall in an indoor environment.</title>
        <authorList>
            <person name="Ruckert C."/>
            <person name="Albersmeier A."/>
            <person name="Jiang C.-L."/>
            <person name="Jiang Y."/>
            <person name="Kalinowski J."/>
            <person name="Schneider O."/>
            <person name="Winkler A."/>
            <person name="Zotchev S.B."/>
        </authorList>
    </citation>
    <scope>NUCLEOTIDE SEQUENCE [LARGE SCALE GENOMIC DNA]</scope>
    <source>
        <strain evidence="9 13">DSM 45305</strain>
        <plasmid evidence="13">ppmurdsm45305</plasmid>
        <plasmid evidence="7">pPmurDSM45305</plasmid>
    </source>
</reference>
<dbReference type="PROSITE" id="PS50994">
    <property type="entry name" value="INTEGRASE"/>
    <property type="match status" value="1"/>
</dbReference>
<evidence type="ECO:0000313" key="13">
    <source>
        <dbReference type="Proteomes" id="UP000249915"/>
    </source>
</evidence>
<geneLocation type="plasmid" evidence="7">
    <name>pPmurDSM45305</name>
</geneLocation>
<comment type="caution">
    <text evidence="9">The sequence shown here is derived from an EMBL/GenBank/DDBJ whole genome shotgun (WGS) entry which is preliminary data.</text>
</comment>
<dbReference type="InterPro" id="IPR012337">
    <property type="entry name" value="RNaseH-like_sf"/>
</dbReference>
<keyword evidence="3" id="KW-0815">Transposition</keyword>
<evidence type="ECO:0000256" key="5">
    <source>
        <dbReference type="ARBA" id="ARBA00023172"/>
    </source>
</evidence>
<dbReference type="AlphaFoldDB" id="A0A2V4APT8"/>
<evidence type="ECO:0000256" key="1">
    <source>
        <dbReference type="ARBA" id="ARBA00002190"/>
    </source>
</evidence>
<dbReference type="Pfam" id="PF13936">
    <property type="entry name" value="HTH_38"/>
    <property type="match status" value="1"/>
</dbReference>
<dbReference type="Gene3D" id="3.30.420.10">
    <property type="entry name" value="Ribonuclease H-like superfamily/Ribonuclease H"/>
    <property type="match status" value="1"/>
</dbReference>
<dbReference type="InterPro" id="IPR001598">
    <property type="entry name" value="Transposase_IS30_CS"/>
</dbReference>
<dbReference type="SUPFAM" id="SSF53098">
    <property type="entry name" value="Ribonuclease H-like"/>
    <property type="match status" value="1"/>
</dbReference>
<dbReference type="PANTHER" id="PTHR10948">
    <property type="entry name" value="TRANSPOSASE"/>
    <property type="match status" value="1"/>
</dbReference>
<geneLocation type="plasmid" evidence="13">
    <name>ppmurdsm45305</name>
</geneLocation>
<dbReference type="GO" id="GO:0003677">
    <property type="term" value="F:DNA binding"/>
    <property type="evidence" value="ECO:0007669"/>
    <property type="project" value="UniProtKB-KW"/>
</dbReference>
<dbReference type="InterPro" id="IPR051917">
    <property type="entry name" value="Transposase-Integrase"/>
</dbReference>